<keyword evidence="2" id="KW-1185">Reference proteome</keyword>
<sequence length="87" mass="10153">MVREIDGAKVIEFTALSNYGDVEYNNQEIVIIKRLVICNYDNKQQYYLFACDDSFNVLGDTVHNSIEEAKTFAISYYNEDDIRWIAI</sequence>
<name>A0ABT3X4I1_9BACL</name>
<evidence type="ECO:0000313" key="1">
    <source>
        <dbReference type="EMBL" id="MCX7570490.1"/>
    </source>
</evidence>
<dbReference type="Proteomes" id="UP001208017">
    <property type="component" value="Unassembled WGS sequence"/>
</dbReference>
<protein>
    <submittedName>
        <fullName evidence="1">Uncharacterized protein</fullName>
    </submittedName>
</protein>
<gene>
    <name evidence="1" type="ORF">OS242_11005</name>
</gene>
<organism evidence="1 2">
    <name type="scientific">Tumebacillus lacus</name>
    <dbReference type="NCBI Taxonomy" id="2995335"/>
    <lineage>
        <taxon>Bacteria</taxon>
        <taxon>Bacillati</taxon>
        <taxon>Bacillota</taxon>
        <taxon>Bacilli</taxon>
        <taxon>Bacillales</taxon>
        <taxon>Alicyclobacillaceae</taxon>
        <taxon>Tumebacillus</taxon>
    </lineage>
</organism>
<dbReference type="EMBL" id="JAPMLT010000004">
    <property type="protein sequence ID" value="MCX7570490.1"/>
    <property type="molecule type" value="Genomic_DNA"/>
</dbReference>
<reference evidence="1 2" key="1">
    <citation type="submission" date="2022-11" db="EMBL/GenBank/DDBJ databases">
        <title>Study of microbial diversity in lake waters.</title>
        <authorList>
            <person name="Zhang J."/>
        </authorList>
    </citation>
    <scope>NUCLEOTIDE SEQUENCE [LARGE SCALE GENOMIC DNA]</scope>
    <source>
        <strain evidence="1 2">DT12</strain>
    </source>
</reference>
<dbReference type="RefSeq" id="WP_267151734.1">
    <property type="nucleotide sequence ID" value="NZ_JAPMLT010000004.1"/>
</dbReference>
<accession>A0ABT3X4I1</accession>
<comment type="caution">
    <text evidence="1">The sequence shown here is derived from an EMBL/GenBank/DDBJ whole genome shotgun (WGS) entry which is preliminary data.</text>
</comment>
<evidence type="ECO:0000313" key="2">
    <source>
        <dbReference type="Proteomes" id="UP001208017"/>
    </source>
</evidence>
<proteinExistence type="predicted"/>